<comment type="caution">
    <text evidence="1">The sequence shown here is derived from an EMBL/GenBank/DDBJ whole genome shotgun (WGS) entry which is preliminary data.</text>
</comment>
<accession>A0A2J4RIN8</accession>
<reference evidence="1 2" key="2">
    <citation type="submission" date="2018-01" db="EMBL/GenBank/DDBJ databases">
        <title>Genomic study of Klebsiella pneumoniae.</title>
        <authorList>
            <person name="Yang Y."/>
            <person name="Bicalho R."/>
        </authorList>
    </citation>
    <scope>NUCLEOTIDE SEQUENCE [LARGE SCALE GENOMIC DNA]</scope>
    <source>
        <strain evidence="1 2">A11</strain>
    </source>
</reference>
<dbReference type="Proteomes" id="UP000234505">
    <property type="component" value="Unassembled WGS sequence"/>
</dbReference>
<reference evidence="1 2" key="1">
    <citation type="submission" date="2017-11" db="EMBL/GenBank/DDBJ databases">
        <authorList>
            <person name="Han C.G."/>
        </authorList>
    </citation>
    <scope>NUCLEOTIDE SEQUENCE [LARGE SCALE GENOMIC DNA]</scope>
    <source>
        <strain evidence="1 2">A11</strain>
    </source>
</reference>
<name>A0A2J4RIN8_9ENTR</name>
<organism evidence="1 2">
    <name type="scientific">Klebsiella michiganensis</name>
    <dbReference type="NCBI Taxonomy" id="1134687"/>
    <lineage>
        <taxon>Bacteria</taxon>
        <taxon>Pseudomonadati</taxon>
        <taxon>Pseudomonadota</taxon>
        <taxon>Gammaproteobacteria</taxon>
        <taxon>Enterobacterales</taxon>
        <taxon>Enterobacteriaceae</taxon>
        <taxon>Klebsiella/Raoultella group</taxon>
        <taxon>Klebsiella</taxon>
    </lineage>
</organism>
<gene>
    <name evidence="1" type="ORF">CWN50_05465</name>
</gene>
<evidence type="ECO:0000313" key="2">
    <source>
        <dbReference type="Proteomes" id="UP000234505"/>
    </source>
</evidence>
<sequence>MKPEYLAEIVAASIRVDGGTVSPFDARELERMIVSRAVNRERFIQKIRSPTFEWKKPLPRR</sequence>
<proteinExistence type="predicted"/>
<protein>
    <submittedName>
        <fullName evidence="1">Uncharacterized protein</fullName>
    </submittedName>
</protein>
<dbReference type="AlphaFoldDB" id="A0A2J4RIN8"/>
<evidence type="ECO:0000313" key="1">
    <source>
        <dbReference type="EMBL" id="PLL43170.1"/>
    </source>
</evidence>
<dbReference type="EMBL" id="PIDS01000103">
    <property type="protein sequence ID" value="PLL43170.1"/>
    <property type="molecule type" value="Genomic_DNA"/>
</dbReference>